<dbReference type="Proteomes" id="UP001164929">
    <property type="component" value="Chromosome 6"/>
</dbReference>
<organism evidence="1 2">
    <name type="scientific">Populus alba x Populus x berolinensis</name>
    <dbReference type="NCBI Taxonomy" id="444605"/>
    <lineage>
        <taxon>Eukaryota</taxon>
        <taxon>Viridiplantae</taxon>
        <taxon>Streptophyta</taxon>
        <taxon>Embryophyta</taxon>
        <taxon>Tracheophyta</taxon>
        <taxon>Spermatophyta</taxon>
        <taxon>Magnoliopsida</taxon>
        <taxon>eudicotyledons</taxon>
        <taxon>Gunneridae</taxon>
        <taxon>Pentapetalae</taxon>
        <taxon>rosids</taxon>
        <taxon>fabids</taxon>
        <taxon>Malpighiales</taxon>
        <taxon>Salicaceae</taxon>
        <taxon>Saliceae</taxon>
        <taxon>Populus</taxon>
    </lineage>
</organism>
<evidence type="ECO:0000313" key="1">
    <source>
        <dbReference type="EMBL" id="KAJ6994556.1"/>
    </source>
</evidence>
<dbReference type="EMBL" id="JAQIZT010000006">
    <property type="protein sequence ID" value="KAJ6994556.1"/>
    <property type="molecule type" value="Genomic_DNA"/>
</dbReference>
<name>A0AAD6QQ72_9ROSI</name>
<reference evidence="1" key="1">
    <citation type="journal article" date="2023" name="Mol. Ecol. Resour.">
        <title>Chromosome-level genome assembly of a triploid poplar Populus alba 'Berolinensis'.</title>
        <authorList>
            <person name="Chen S."/>
            <person name="Yu Y."/>
            <person name="Wang X."/>
            <person name="Wang S."/>
            <person name="Zhang T."/>
            <person name="Zhou Y."/>
            <person name="He R."/>
            <person name="Meng N."/>
            <person name="Wang Y."/>
            <person name="Liu W."/>
            <person name="Liu Z."/>
            <person name="Liu J."/>
            <person name="Guo Q."/>
            <person name="Huang H."/>
            <person name="Sederoff R.R."/>
            <person name="Wang G."/>
            <person name="Qu G."/>
            <person name="Chen S."/>
        </authorList>
    </citation>
    <scope>NUCLEOTIDE SEQUENCE</scope>
    <source>
        <strain evidence="1">SC-2020</strain>
    </source>
</reference>
<proteinExistence type="predicted"/>
<dbReference type="AlphaFoldDB" id="A0AAD6QQ72"/>
<gene>
    <name evidence="1" type="ORF">NC653_017384</name>
</gene>
<accession>A0AAD6QQ72</accession>
<evidence type="ECO:0000313" key="2">
    <source>
        <dbReference type="Proteomes" id="UP001164929"/>
    </source>
</evidence>
<protein>
    <submittedName>
        <fullName evidence="1">Uncharacterized protein</fullName>
    </submittedName>
</protein>
<comment type="caution">
    <text evidence="1">The sequence shown here is derived from an EMBL/GenBank/DDBJ whole genome shotgun (WGS) entry which is preliminary data.</text>
</comment>
<sequence length="67" mass="7807">MIPEELVVKYLVLRKQGFHFSIVMGSILSRSFPFNLQVTTTRGRRRNSFKKPELVWLVSSDPDMLIP</sequence>
<keyword evidence="2" id="KW-1185">Reference proteome</keyword>